<organism evidence="3 4">
    <name type="scientific">Scytalidium lignicola</name>
    <name type="common">Hyphomycete</name>
    <dbReference type="NCBI Taxonomy" id="5539"/>
    <lineage>
        <taxon>Eukaryota</taxon>
        <taxon>Fungi</taxon>
        <taxon>Dikarya</taxon>
        <taxon>Ascomycota</taxon>
        <taxon>Pezizomycotina</taxon>
        <taxon>Leotiomycetes</taxon>
        <taxon>Leotiomycetes incertae sedis</taxon>
        <taxon>Scytalidium</taxon>
    </lineage>
</organism>
<evidence type="ECO:0000313" key="3">
    <source>
        <dbReference type="EMBL" id="RFU34412.1"/>
    </source>
</evidence>
<dbReference type="GO" id="GO:0004672">
    <property type="term" value="F:protein kinase activity"/>
    <property type="evidence" value="ECO:0007669"/>
    <property type="project" value="InterPro"/>
</dbReference>
<dbReference type="Pfam" id="PF07714">
    <property type="entry name" value="PK_Tyr_Ser-Thr"/>
    <property type="match status" value="1"/>
</dbReference>
<dbReference type="InterPro" id="IPR011009">
    <property type="entry name" value="Kinase-like_dom_sf"/>
</dbReference>
<dbReference type="EMBL" id="NCSJ02000021">
    <property type="protein sequence ID" value="RFU34412.1"/>
    <property type="molecule type" value="Genomic_DNA"/>
</dbReference>
<protein>
    <recommendedName>
        <fullName evidence="2">Protein kinase domain-containing protein</fullName>
    </recommendedName>
</protein>
<dbReference type="OrthoDB" id="4062651at2759"/>
<dbReference type="InterPro" id="IPR001245">
    <property type="entry name" value="Ser-Thr/Tyr_kinase_cat_dom"/>
</dbReference>
<sequence>MSWDEERIAATINRQFILSHLHSDEQARLDQPLGFGDGLTDDTYLDWILEKARRLFLILVDLELTDQIFGVIDDSWDDDDLPIPLDQIDHLKLTYGRDERVEKKFFQRQFHYLVKSIRKGDHVHYEGMEVVPLELAEKRSLTQSHIDKVYLPGKLDTLLLRRRVSLGPLSGRMPEEEFLAGLDSMRVIDHKHIQSLWASYIYRGDGYLLMSPVNDSNLKSFLAITPQSFKILPKQSRRILVMNWIHCLADGLSHLHSKGLSHRNITPSNIMLDVDYQVFLGDCGIFSHAAAGGGEKAGFDKASYDYAAPEGAPRPSASALAHTTHSRPPTRNPSTRRATFPVSPTTPSSSSTDNSSNYPSSNTSYSSAHPPTSPHRHSKSNSYSKSDPQKADIFSLGAIFLEILSFLLKRSSKSFSSHRSAKNKTPGRGGGLPDASFHKNLGQVETWMSMLAKDASKKEDKLFKGVSHILGLVQRMLSLDPLDRPTAKEVEDRLYVILTDYCGMDKDGNSEVSLHCSHNMTSVKQVSLSFDQLRLASQKAAAEACARVAGTPANRGKNSPESMSPTSPITSPISMKSEEAWRNDPIIGMPMEKSWQAPIYAGLYPSSAFIKLIGD</sequence>
<keyword evidence="4" id="KW-1185">Reference proteome</keyword>
<feature type="compositionally biased region" description="Low complexity" evidence="1">
    <location>
        <begin position="559"/>
        <end position="572"/>
    </location>
</feature>
<proteinExistence type="predicted"/>
<dbReference type="AlphaFoldDB" id="A0A3E2HMJ6"/>
<dbReference type="InterPro" id="IPR053083">
    <property type="entry name" value="TF_kinase-domain_protein"/>
</dbReference>
<gene>
    <name evidence="3" type="ORF">B7463_g1900</name>
</gene>
<evidence type="ECO:0000256" key="1">
    <source>
        <dbReference type="SAM" id="MobiDB-lite"/>
    </source>
</evidence>
<feature type="region of interest" description="Disordered" evidence="1">
    <location>
        <begin position="415"/>
        <end position="436"/>
    </location>
</feature>
<dbReference type="PROSITE" id="PS50011">
    <property type="entry name" value="PROTEIN_KINASE_DOM"/>
    <property type="match status" value="1"/>
</dbReference>
<feature type="region of interest" description="Disordered" evidence="1">
    <location>
        <begin position="310"/>
        <end position="387"/>
    </location>
</feature>
<evidence type="ECO:0000259" key="2">
    <source>
        <dbReference type="PROSITE" id="PS50011"/>
    </source>
</evidence>
<dbReference type="InterPro" id="IPR000719">
    <property type="entry name" value="Prot_kinase_dom"/>
</dbReference>
<dbReference type="PANTHER" id="PTHR44305:SF24">
    <property type="entry name" value="TYROSINE-PROTEIN KINASE C03B1.5-RELATED"/>
    <property type="match status" value="1"/>
</dbReference>
<feature type="domain" description="Protein kinase" evidence="2">
    <location>
        <begin position="135"/>
        <end position="496"/>
    </location>
</feature>
<dbReference type="Gene3D" id="1.10.510.10">
    <property type="entry name" value="Transferase(Phosphotransferase) domain 1"/>
    <property type="match status" value="2"/>
</dbReference>
<name>A0A3E2HMJ6_SCYLI</name>
<dbReference type="Proteomes" id="UP000258309">
    <property type="component" value="Unassembled WGS sequence"/>
</dbReference>
<comment type="caution">
    <text evidence="3">The sequence shown here is derived from an EMBL/GenBank/DDBJ whole genome shotgun (WGS) entry which is preliminary data.</text>
</comment>
<dbReference type="STRING" id="5539.A0A3E2HMJ6"/>
<dbReference type="GO" id="GO:0005524">
    <property type="term" value="F:ATP binding"/>
    <property type="evidence" value="ECO:0007669"/>
    <property type="project" value="InterPro"/>
</dbReference>
<dbReference type="OMA" id="HHRGAKN"/>
<feature type="non-terminal residue" evidence="3">
    <location>
        <position position="615"/>
    </location>
</feature>
<feature type="compositionally biased region" description="Low complexity" evidence="1">
    <location>
        <begin position="322"/>
        <end position="367"/>
    </location>
</feature>
<feature type="non-terminal residue" evidence="3">
    <location>
        <position position="1"/>
    </location>
</feature>
<accession>A0A3E2HMJ6</accession>
<dbReference type="SUPFAM" id="SSF56112">
    <property type="entry name" value="Protein kinase-like (PK-like)"/>
    <property type="match status" value="1"/>
</dbReference>
<reference evidence="3 4" key="1">
    <citation type="submission" date="2018-05" db="EMBL/GenBank/DDBJ databases">
        <title>Draft genome sequence of Scytalidium lignicola DSM 105466, a ubiquitous saprotrophic fungus.</title>
        <authorList>
            <person name="Buettner E."/>
            <person name="Gebauer A.M."/>
            <person name="Hofrichter M."/>
            <person name="Liers C."/>
            <person name="Kellner H."/>
        </authorList>
    </citation>
    <scope>NUCLEOTIDE SEQUENCE [LARGE SCALE GENOMIC DNA]</scope>
    <source>
        <strain evidence="3 4">DSM 105466</strain>
    </source>
</reference>
<evidence type="ECO:0000313" key="4">
    <source>
        <dbReference type="Proteomes" id="UP000258309"/>
    </source>
</evidence>
<dbReference type="SMART" id="SM00220">
    <property type="entry name" value="S_TKc"/>
    <property type="match status" value="1"/>
</dbReference>
<feature type="region of interest" description="Disordered" evidence="1">
    <location>
        <begin position="551"/>
        <end position="572"/>
    </location>
</feature>
<dbReference type="PANTHER" id="PTHR44305">
    <property type="entry name" value="SI:DKEY-192D15.2-RELATED"/>
    <property type="match status" value="1"/>
</dbReference>